<evidence type="ECO:0000259" key="4">
    <source>
        <dbReference type="Pfam" id="PF23572"/>
    </source>
</evidence>
<feature type="domain" description="GH3 C-terminal" evidence="4">
    <location>
        <begin position="463"/>
        <end position="581"/>
    </location>
</feature>
<gene>
    <name evidence="5" type="ORF">MKW94_018639</name>
</gene>
<evidence type="ECO:0000256" key="2">
    <source>
        <dbReference type="ARBA" id="ARBA00022598"/>
    </source>
</evidence>
<dbReference type="AlphaFoldDB" id="A0AA42AYN2"/>
<evidence type="ECO:0000313" key="5">
    <source>
        <dbReference type="EMBL" id="MCL7044729.1"/>
    </source>
</evidence>
<name>A0AA42AYN2_PAPNU</name>
<evidence type="ECO:0000313" key="6">
    <source>
        <dbReference type="Proteomes" id="UP001177140"/>
    </source>
</evidence>
<dbReference type="GO" id="GO:0005737">
    <property type="term" value="C:cytoplasm"/>
    <property type="evidence" value="ECO:0007669"/>
    <property type="project" value="TreeGrafter"/>
</dbReference>
<protein>
    <submittedName>
        <fullName evidence="5">Uncharacterized protein</fullName>
    </submittedName>
</protein>
<feature type="domain" description="GH3 middle" evidence="3">
    <location>
        <begin position="368"/>
        <end position="447"/>
    </location>
</feature>
<evidence type="ECO:0000256" key="1">
    <source>
        <dbReference type="ARBA" id="ARBA00008068"/>
    </source>
</evidence>
<comment type="similarity">
    <text evidence="1">Belongs to the IAA-amido conjugating enzyme family.</text>
</comment>
<keyword evidence="6" id="KW-1185">Reference proteome</keyword>
<evidence type="ECO:0000259" key="3">
    <source>
        <dbReference type="Pfam" id="PF23571"/>
    </source>
</evidence>
<organism evidence="5 6">
    <name type="scientific">Papaver nudicaule</name>
    <name type="common">Iceland poppy</name>
    <dbReference type="NCBI Taxonomy" id="74823"/>
    <lineage>
        <taxon>Eukaryota</taxon>
        <taxon>Viridiplantae</taxon>
        <taxon>Streptophyta</taxon>
        <taxon>Embryophyta</taxon>
        <taxon>Tracheophyta</taxon>
        <taxon>Spermatophyta</taxon>
        <taxon>Magnoliopsida</taxon>
        <taxon>Ranunculales</taxon>
        <taxon>Papaveraceae</taxon>
        <taxon>Papaveroideae</taxon>
        <taxon>Papaver</taxon>
    </lineage>
</organism>
<dbReference type="InterPro" id="IPR004993">
    <property type="entry name" value="GH3"/>
</dbReference>
<dbReference type="PANTHER" id="PTHR31901:SF9">
    <property type="entry name" value="GH3 DOMAIN-CONTAINING PROTEIN"/>
    <property type="match status" value="1"/>
</dbReference>
<dbReference type="Pfam" id="PF03321">
    <property type="entry name" value="GH3"/>
    <property type="match status" value="1"/>
</dbReference>
<accession>A0AA42AYN2</accession>
<sequence>MKIPSADDLVHTITTNNIVDKQKILDFIEQVTTDAEQVQQSVLSEILSRNALVDYLQRHGLDGRTDRETFKKMLPVITYEDLKPDIDRIIANGINNTTSNNILCEQPISMFFGSSGTSSGVRKRIPTTEEDVKRRWFFGCLASVPIVEECIPGLDKGKIMSVMTTQPQKKTTGGILLSSATTCHYRSSCFVKGFKNNPYSNYTSPIDAIHCEDTYQSTYSQLLYGLYENNQVLRIGAAFGSGVVQTIRFLQENWTLICNDIRTGTTKITSPLAQKAVMELLNNKPNPELANFIETECKKTSSWKGIIARLWPNAKYISAIVTGTMSQYIPTIDFYSNGLPIVCPMYVGSECGMGINLNPLSKPDQVSYTLIPTMAYFEFLPVHDDNNNHNSPPNRVHELVDLTAVKLGQEYEIVVTTYTGLYRYRVGDVLRVAGFKNNAPQFNFIRRNNALLSIDTEKTDEVELQNAVKTAENYLTKSINASIVDYTSFAHYSSVTPGHYVLYFELQYRDKISCAASVFEECCLQMEESLSTEYRDLRVYKKSIGPLEIKIVETGTFDELMDYAISQGSSASQYKTPRSVKLSPIVQLLNSRVVSNYFSLKCPRPGVIHL</sequence>
<comment type="caution">
    <text evidence="5">The sequence shown here is derived from an EMBL/GenBank/DDBJ whole genome shotgun (WGS) entry which is preliminary data.</text>
</comment>
<dbReference type="InterPro" id="IPR055377">
    <property type="entry name" value="GH3_M"/>
</dbReference>
<dbReference type="Pfam" id="PF23572">
    <property type="entry name" value="GH3_C"/>
    <property type="match status" value="1"/>
</dbReference>
<dbReference type="PANTHER" id="PTHR31901">
    <property type="entry name" value="GH3 DOMAIN-CONTAINING PROTEIN"/>
    <property type="match status" value="1"/>
</dbReference>
<dbReference type="InterPro" id="IPR055378">
    <property type="entry name" value="GH3_C"/>
</dbReference>
<proteinExistence type="inferred from homology"/>
<reference evidence="5" key="1">
    <citation type="submission" date="2022-03" db="EMBL/GenBank/DDBJ databases">
        <title>A functionally conserved STORR gene fusion in Papaver species that diverged 16.8 million years ago.</title>
        <authorList>
            <person name="Catania T."/>
        </authorList>
    </citation>
    <scope>NUCLEOTIDE SEQUENCE</scope>
    <source>
        <strain evidence="5">S-191538</strain>
    </source>
</reference>
<dbReference type="EMBL" id="JAJJMA010261287">
    <property type="protein sequence ID" value="MCL7044729.1"/>
    <property type="molecule type" value="Genomic_DNA"/>
</dbReference>
<dbReference type="GO" id="GO:0010279">
    <property type="term" value="F:indole-3-acetic acid amido synthetase activity"/>
    <property type="evidence" value="ECO:0007669"/>
    <property type="project" value="TreeGrafter"/>
</dbReference>
<dbReference type="Pfam" id="PF23571">
    <property type="entry name" value="GH3_M"/>
    <property type="match status" value="1"/>
</dbReference>
<keyword evidence="2" id="KW-0436">Ligase</keyword>
<dbReference type="Proteomes" id="UP001177140">
    <property type="component" value="Unassembled WGS sequence"/>
</dbReference>